<feature type="transmembrane region" description="Helical" evidence="5">
    <location>
        <begin position="269"/>
        <end position="286"/>
    </location>
</feature>
<evidence type="ECO:0000256" key="1">
    <source>
        <dbReference type="ARBA" id="ARBA00022737"/>
    </source>
</evidence>
<dbReference type="AlphaFoldDB" id="E9AVK5"/>
<evidence type="ECO:0000256" key="3">
    <source>
        <dbReference type="ARBA" id="ARBA00023136"/>
    </source>
</evidence>
<evidence type="ECO:0000256" key="2">
    <source>
        <dbReference type="ARBA" id="ARBA00022803"/>
    </source>
</evidence>
<accession>E9AVK5</accession>
<feature type="transmembrane region" description="Helical" evidence="5">
    <location>
        <begin position="387"/>
        <end position="407"/>
    </location>
</feature>
<dbReference type="Gene3D" id="1.25.40.10">
    <property type="entry name" value="Tetratricopeptide repeat domain"/>
    <property type="match status" value="1"/>
</dbReference>
<dbReference type="OrthoDB" id="19588at2759"/>
<dbReference type="Pfam" id="PF08409">
    <property type="entry name" value="TMTC_DUF1736"/>
    <property type="match status" value="1"/>
</dbReference>
<sequence length="894" mass="100042">MKAPAKRPLAAELAPWRLLCAADTRVHAILLLIAATVFSNGVCVGMAFDDDSAIISNPDAYVDKTSLGSIFYNDFWGNPIDSFKSNGSYRPITVLTFRIQHWLMGYHHSPAFLHSFNYTIAYLNVCLVFYLARLYVYVVVPGAVLAVENAKALSFTAVLTSPVYAVPFMAALLFLVHPVHVDAVTSIVGRCELLYCLFGLIGFFCIHRYLNQVDETKREASVTAARPAKQSKGVRRPQGQFQKRVSAEHYVILSICALAVGVLCKDSAITFTAIYGVHACVMYACGRCQKRHSFVVILLAVVELLGYLAFRHAFVGNVDLRRNPMLNQSEHPQYFVPKGLFHWLSIRWVIQVKNLELLFFPTSLCNEYSFNCIPHLHSLLDPRVPSFLAISGAAVLTQLSLLFGTFAQRSRAALAGLAGFLWMAISYAPVSHLFVAVGTFIAERCLYVPSIGAVLLITFIVAAPGLRDGVVARYFYALLLLCVGWGVFSHRRNDDWQSNEHLSRAATRTCPNSGKAHFQLAAAVAARENFVTPEVLALARRSLELDPSSPRGYYYLALYELHVNHDKHKAYEYLRKCQADPFAYEPCQDLYQRVRSVVYPEMTEVEQYVDLAAVVPRDSYKAVYLRLAGVVALQGDGKPCLAKTLLHRAMTRWNKSNLYWMSDEVSRGAGESTYCNALYWYGQSILQCEEQFMVSGIDSARAEEESEGDDTDDDAHSSSSQPSRKFSPPTPQEAVRRAAAVAEHFRHCGTDWPSFLSEPTYNYITIPHRMTDYVVVGALTASLIAHFMNYTKRDTPEQNTLLLTYLDTTLRRYCHFSALLHDDYVNTKLSQLFKNQMQKIVQESSAMRGTLVSEIQVTVRELRGASSLSAAQRETLRRLVATSPCASELLSFAL</sequence>
<keyword evidence="5" id="KW-0812">Transmembrane</keyword>
<dbReference type="GO" id="GO:0035269">
    <property type="term" value="P:protein O-linked glycosylation via mannose"/>
    <property type="evidence" value="ECO:0007669"/>
    <property type="project" value="TreeGrafter"/>
</dbReference>
<dbReference type="GO" id="GO:0000030">
    <property type="term" value="F:mannosyltransferase activity"/>
    <property type="evidence" value="ECO:0007669"/>
    <property type="project" value="TreeGrafter"/>
</dbReference>
<keyword evidence="3 5" id="KW-0472">Membrane</keyword>
<feature type="transmembrane region" description="Helical" evidence="5">
    <location>
        <begin position="419"/>
        <end position="440"/>
    </location>
</feature>
<evidence type="ECO:0000259" key="6">
    <source>
        <dbReference type="Pfam" id="PF08409"/>
    </source>
</evidence>
<feature type="compositionally biased region" description="Acidic residues" evidence="4">
    <location>
        <begin position="704"/>
        <end position="713"/>
    </location>
</feature>
<dbReference type="SUPFAM" id="SSF48452">
    <property type="entry name" value="TPR-like"/>
    <property type="match status" value="1"/>
</dbReference>
<evidence type="ECO:0000256" key="4">
    <source>
        <dbReference type="SAM" id="MobiDB-lite"/>
    </source>
</evidence>
<feature type="transmembrane region" description="Helical" evidence="5">
    <location>
        <begin position="26"/>
        <end position="48"/>
    </location>
</feature>
<reference evidence="7 8" key="1">
    <citation type="journal article" date="2011" name="Genome Res.">
        <title>Chromosome and gene copy number variation allow major structural change between species and strains of Leishmania.</title>
        <authorList>
            <person name="Rogers M.B."/>
            <person name="Hilley J.D."/>
            <person name="Dickens N.J."/>
            <person name="Wilkes J."/>
            <person name="Bates P.A."/>
            <person name="Depledge D.P."/>
            <person name="Harris D."/>
            <person name="Her Y."/>
            <person name="Herzyk P."/>
            <person name="Imamura H."/>
            <person name="Otto T.D."/>
            <person name="Sanders M."/>
            <person name="Seeger K."/>
            <person name="Dujardin J.C."/>
            <person name="Berriman M."/>
            <person name="Smith D.F."/>
            <person name="Hertz-Fowler C."/>
            <person name="Mottram J.C."/>
        </authorList>
    </citation>
    <scope>NUCLEOTIDE SEQUENCE [LARGE SCALE GENOMIC DNA]</scope>
    <source>
        <strain evidence="7 8">MHOM/GT/2001/U1103</strain>
    </source>
</reference>
<dbReference type="InterPro" id="IPR011990">
    <property type="entry name" value="TPR-like_helical_dom_sf"/>
</dbReference>
<evidence type="ECO:0000313" key="7">
    <source>
        <dbReference type="EMBL" id="CBZ26988.1"/>
    </source>
</evidence>
<feature type="transmembrane region" description="Helical" evidence="5">
    <location>
        <begin position="245"/>
        <end position="263"/>
    </location>
</feature>
<organism evidence="7 8">
    <name type="scientific">Leishmania mexicana (strain MHOM/GT/2001/U1103)</name>
    <dbReference type="NCBI Taxonomy" id="929439"/>
    <lineage>
        <taxon>Eukaryota</taxon>
        <taxon>Discoba</taxon>
        <taxon>Euglenozoa</taxon>
        <taxon>Kinetoplastea</taxon>
        <taxon>Metakinetoplastina</taxon>
        <taxon>Trypanosomatida</taxon>
        <taxon>Trypanosomatidae</taxon>
        <taxon>Leishmaniinae</taxon>
        <taxon>Leishmania</taxon>
    </lineage>
</organism>
<protein>
    <recommendedName>
        <fullName evidence="6">DUF1736 domain-containing protein</fullName>
    </recommendedName>
</protein>
<dbReference type="InterPro" id="IPR013618">
    <property type="entry name" value="TMTC_DUF1736"/>
</dbReference>
<keyword evidence="1" id="KW-0677">Repeat</keyword>
<dbReference type="GO" id="GO:0030968">
    <property type="term" value="P:endoplasmic reticulum unfolded protein response"/>
    <property type="evidence" value="ECO:0007669"/>
    <property type="project" value="TreeGrafter"/>
</dbReference>
<evidence type="ECO:0000313" key="8">
    <source>
        <dbReference type="Proteomes" id="UP000007259"/>
    </source>
</evidence>
<dbReference type="PANTHER" id="PTHR44227:SF3">
    <property type="entry name" value="PROTEIN O-MANNOSYL-TRANSFERASE TMTC4"/>
    <property type="match status" value="1"/>
</dbReference>
<proteinExistence type="predicted"/>
<feature type="transmembrane region" description="Helical" evidence="5">
    <location>
        <begin position="187"/>
        <end position="210"/>
    </location>
</feature>
<feature type="transmembrane region" description="Helical" evidence="5">
    <location>
        <begin position="470"/>
        <end position="488"/>
    </location>
</feature>
<feature type="transmembrane region" description="Helical" evidence="5">
    <location>
        <begin position="446"/>
        <end position="463"/>
    </location>
</feature>
<keyword evidence="2" id="KW-0802">TPR repeat</keyword>
<dbReference type="VEuPathDB" id="TriTrypDB:LmxM.22.0220"/>
<dbReference type="KEGG" id="lmi:LMXM_22_0220"/>
<name>E9AVK5_LEIMU</name>
<evidence type="ECO:0000256" key="5">
    <source>
        <dbReference type="SAM" id="Phobius"/>
    </source>
</evidence>
<dbReference type="PANTHER" id="PTHR44227">
    <property type="match status" value="1"/>
</dbReference>
<dbReference type="OMA" id="SGKAHFQ"/>
<feature type="transmembrane region" description="Helical" evidence="5">
    <location>
        <begin position="293"/>
        <end position="310"/>
    </location>
</feature>
<feature type="compositionally biased region" description="Low complexity" evidence="4">
    <location>
        <begin position="717"/>
        <end position="727"/>
    </location>
</feature>
<keyword evidence="5" id="KW-1133">Transmembrane helix</keyword>
<gene>
    <name evidence="7" type="ORF">LMXM_22_0220</name>
</gene>
<dbReference type="EMBL" id="FR799575">
    <property type="protein sequence ID" value="CBZ26988.1"/>
    <property type="molecule type" value="Genomic_DNA"/>
</dbReference>
<dbReference type="RefSeq" id="XP_003875477.1">
    <property type="nucleotide sequence ID" value="XM_003875428.1"/>
</dbReference>
<feature type="domain" description="DUF1736" evidence="6">
    <location>
        <begin position="323"/>
        <end position="393"/>
    </location>
</feature>
<feature type="region of interest" description="Disordered" evidence="4">
    <location>
        <begin position="700"/>
        <end position="733"/>
    </location>
</feature>
<dbReference type="GeneID" id="13454135"/>
<dbReference type="GO" id="GO:0005783">
    <property type="term" value="C:endoplasmic reticulum"/>
    <property type="evidence" value="ECO:0007669"/>
    <property type="project" value="TreeGrafter"/>
</dbReference>
<dbReference type="InterPro" id="IPR052346">
    <property type="entry name" value="O-mannosyl-transferase_TMTC"/>
</dbReference>
<dbReference type="PhylomeDB" id="E9AVK5"/>
<feature type="transmembrane region" description="Helical" evidence="5">
    <location>
        <begin position="120"/>
        <end position="140"/>
    </location>
</feature>
<feature type="transmembrane region" description="Helical" evidence="5">
    <location>
        <begin position="152"/>
        <end position="175"/>
    </location>
</feature>
<dbReference type="Proteomes" id="UP000007259">
    <property type="component" value="Chromosome 22"/>
</dbReference>
<keyword evidence="8" id="KW-1185">Reference proteome</keyword>